<dbReference type="Gene3D" id="1.50.10.10">
    <property type="match status" value="1"/>
</dbReference>
<dbReference type="InterPro" id="IPR012341">
    <property type="entry name" value="6hp_glycosidase-like_sf"/>
</dbReference>
<feature type="chain" id="PRO_5035274485" evidence="2">
    <location>
        <begin position="20"/>
        <end position="854"/>
    </location>
</feature>
<dbReference type="InterPro" id="IPR008928">
    <property type="entry name" value="6-hairpin_glycosidase_sf"/>
</dbReference>
<dbReference type="Gene3D" id="2.60.120.260">
    <property type="entry name" value="Galactose-binding domain-like"/>
    <property type="match status" value="1"/>
</dbReference>
<dbReference type="EMBL" id="JACNEP010000004">
    <property type="protein sequence ID" value="MBC3765590.1"/>
    <property type="molecule type" value="Genomic_DNA"/>
</dbReference>
<dbReference type="RefSeq" id="WP_186506061.1">
    <property type="nucleotide sequence ID" value="NZ_JACNEP010000004.1"/>
</dbReference>
<evidence type="ECO:0000259" key="3">
    <source>
        <dbReference type="Pfam" id="PF17389"/>
    </source>
</evidence>
<organism evidence="4 5">
    <name type="scientific">Neptunicella marina</name>
    <dbReference type="NCBI Taxonomy" id="2125989"/>
    <lineage>
        <taxon>Bacteria</taxon>
        <taxon>Pseudomonadati</taxon>
        <taxon>Pseudomonadota</taxon>
        <taxon>Gammaproteobacteria</taxon>
        <taxon>Alteromonadales</taxon>
        <taxon>Alteromonadaceae</taxon>
        <taxon>Neptunicella</taxon>
    </lineage>
</organism>
<evidence type="ECO:0000256" key="1">
    <source>
        <dbReference type="SAM" id="MobiDB-lite"/>
    </source>
</evidence>
<feature type="region of interest" description="Disordered" evidence="1">
    <location>
        <begin position="32"/>
        <end position="51"/>
    </location>
</feature>
<keyword evidence="2" id="KW-0732">Signal</keyword>
<evidence type="ECO:0000313" key="5">
    <source>
        <dbReference type="Proteomes" id="UP000601768"/>
    </source>
</evidence>
<evidence type="ECO:0000313" key="4">
    <source>
        <dbReference type="EMBL" id="MBC3765590.1"/>
    </source>
</evidence>
<dbReference type="Proteomes" id="UP000601768">
    <property type="component" value="Unassembled WGS sequence"/>
</dbReference>
<dbReference type="InterPro" id="IPR035396">
    <property type="entry name" value="Bac_rhamnosid6H"/>
</dbReference>
<name>A0A8J6LYS2_9ALTE</name>
<gene>
    <name evidence="4" type="ORF">H8B19_06860</name>
</gene>
<dbReference type="Pfam" id="PF17389">
    <property type="entry name" value="Bac_rhamnosid6H"/>
    <property type="match status" value="1"/>
</dbReference>
<dbReference type="SUPFAM" id="SSF48208">
    <property type="entry name" value="Six-hairpin glycosidases"/>
    <property type="match status" value="1"/>
</dbReference>
<feature type="signal peptide" evidence="2">
    <location>
        <begin position="1"/>
        <end position="19"/>
    </location>
</feature>
<accession>A0A8J6LYS2</accession>
<dbReference type="PROSITE" id="PS51257">
    <property type="entry name" value="PROKAR_LIPOPROTEIN"/>
    <property type="match status" value="1"/>
</dbReference>
<reference evidence="4" key="2">
    <citation type="submission" date="2020-08" db="EMBL/GenBank/DDBJ databases">
        <authorList>
            <person name="Lai Q."/>
        </authorList>
    </citation>
    <scope>NUCLEOTIDE SEQUENCE</scope>
    <source>
        <strain evidence="4">S27-2</strain>
    </source>
</reference>
<keyword evidence="5" id="KW-1185">Reference proteome</keyword>
<evidence type="ECO:0000256" key="2">
    <source>
        <dbReference type="SAM" id="SignalP"/>
    </source>
</evidence>
<dbReference type="GO" id="GO:0005975">
    <property type="term" value="P:carbohydrate metabolic process"/>
    <property type="evidence" value="ECO:0007669"/>
    <property type="project" value="InterPro"/>
</dbReference>
<reference evidence="4" key="1">
    <citation type="journal article" date="2018" name="Int. J. Syst. Evol. Microbiol.">
        <title>Neptunicella marina gen. nov., sp. nov., isolated from surface seawater.</title>
        <authorList>
            <person name="Liu X."/>
            <person name="Lai Q."/>
            <person name="Du Y."/>
            <person name="Zhang X."/>
            <person name="Liu Z."/>
            <person name="Sun F."/>
            <person name="Shao Z."/>
        </authorList>
    </citation>
    <scope>NUCLEOTIDE SEQUENCE</scope>
    <source>
        <strain evidence="4">S27-2</strain>
    </source>
</reference>
<feature type="domain" description="Alpha-L-rhamnosidase six-hairpin glycosidase" evidence="3">
    <location>
        <begin position="273"/>
        <end position="351"/>
    </location>
</feature>
<dbReference type="AlphaFoldDB" id="A0A8J6LYS2"/>
<sequence>MKNHFTFSRSVLCLSLVMAGLTGCQSKPDIPNSMTAPKAASQSEDSGTTPVQTAKVTVESQTQANGLRQYQFTTSATLRDDLAPNRAIVEQPGAAYVRSGNELFDGLFALAQIEMQLDAVDEIQDGAYNHGEAIACECFETGEKWHYVWTRDLSYAANLGLALLEPQRVVNSLLFKTSGFRQQINISDVVAGDKSGWQIIQDTGSGGSWPISTDRVTWAFGAEAALNNLHGDDYQTFAQTALIILSNTIENDRKIAFDVKSGLYMGEQSFLDWREQTYASWLPQQLTSMATSKALSTNVAHYKAITLAARLASEQGEPQQAAKYQQWAANLKQAINQQLWLPEQGLYSSLTAGQFDNNVLQKYDWLGQSLAVITGVASAAQTKAIMANYPHGPQGAPVIFPQQPGIAVYHNRAIWPFVTAYGLKAARSANNQAVAVEAYQTLIQSAAANLSNMENLEWLSGKAWYQDPNNADLSGPVINSRRQLWSVGAYLSMVINDLFGINAVENGLQIAPYIPAKLYQQYFAAQSSLQLKQLNWQGHELNITLNINDKTAQSGVFAVDSIELNKQTLNGLQISIEQLKDKNQLVINLGNAQAADTDITRVSAEPDATPNNLFVPFEPQLALSDDKQTITIVDTRNQPGSVSYQLMRNGKPLAELPAATGYRDTDLTPVQRCYSAMAVFNDSGLQSHHSKVHCTNDGSFIRMDSAKVQINQPVSASDNGPYIKNWGAADDVLNYQQLKINQSGDYALQFKYANHHHAINTGITAGVKWLQLFDNQQQLVAEGVVVMPHISQDIGWSTPLKVKLKAGDYQAKLLDYYNMSYLQNNQTYSEAGGLTGPLNTVDLYGLRIMPLAAE</sequence>
<proteinExistence type="predicted"/>
<protein>
    <submittedName>
        <fullName evidence="4">Esterase</fullName>
    </submittedName>
</protein>
<comment type="caution">
    <text evidence="4">The sequence shown here is derived from an EMBL/GenBank/DDBJ whole genome shotgun (WGS) entry which is preliminary data.</text>
</comment>